<dbReference type="PANTHER" id="PTHR23088">
    <property type="entry name" value="NITRILASE-RELATED"/>
    <property type="match status" value="1"/>
</dbReference>
<dbReference type="InterPro" id="IPR045254">
    <property type="entry name" value="Nit1/2_C-N_Hydrolase"/>
</dbReference>
<dbReference type="Gene3D" id="3.60.110.10">
    <property type="entry name" value="Carbon-nitrogen hydrolase"/>
    <property type="match status" value="1"/>
</dbReference>
<evidence type="ECO:0000256" key="2">
    <source>
        <dbReference type="ARBA" id="ARBA00022801"/>
    </source>
</evidence>
<evidence type="ECO:0000313" key="5">
    <source>
        <dbReference type="Proteomes" id="UP001155586"/>
    </source>
</evidence>
<dbReference type="Pfam" id="PF00795">
    <property type="entry name" value="CN_hydrolase"/>
    <property type="match status" value="1"/>
</dbReference>
<dbReference type="InterPro" id="IPR036526">
    <property type="entry name" value="C-N_Hydrolase_sf"/>
</dbReference>
<dbReference type="EMBL" id="JAKRRX010000004">
    <property type="protein sequence ID" value="MCW8332470.1"/>
    <property type="molecule type" value="Genomic_DNA"/>
</dbReference>
<dbReference type="CDD" id="cd07572">
    <property type="entry name" value="nit"/>
    <property type="match status" value="1"/>
</dbReference>
<keyword evidence="5" id="KW-1185">Reference proteome</keyword>
<dbReference type="PANTHER" id="PTHR23088:SF27">
    <property type="entry name" value="DEAMINATED GLUTATHIONE AMIDASE"/>
    <property type="match status" value="1"/>
</dbReference>
<reference evidence="4" key="1">
    <citation type="submission" date="2022-02" db="EMBL/GenBank/DDBJ databases">
        <title>Vibrio sp. nov., a new bacterium isolated from Bohai sea, China.</title>
        <authorList>
            <person name="Yuan Y."/>
        </authorList>
    </citation>
    <scope>NUCLEOTIDE SEQUENCE</scope>
    <source>
        <strain evidence="4">DBSS07</strain>
    </source>
</reference>
<gene>
    <name evidence="4" type="ORF">MD483_01295</name>
</gene>
<dbReference type="PROSITE" id="PS50263">
    <property type="entry name" value="CN_HYDROLASE"/>
    <property type="match status" value="1"/>
</dbReference>
<comment type="similarity">
    <text evidence="1">Belongs to the carbon-nitrogen hydrolase superfamily. NIT1/NIT2 family.</text>
</comment>
<evidence type="ECO:0000256" key="1">
    <source>
        <dbReference type="ARBA" id="ARBA00010613"/>
    </source>
</evidence>
<evidence type="ECO:0000313" key="4">
    <source>
        <dbReference type="EMBL" id="MCW8332470.1"/>
    </source>
</evidence>
<dbReference type="InterPro" id="IPR003010">
    <property type="entry name" value="C-N_Hydrolase"/>
</dbReference>
<dbReference type="SUPFAM" id="SSF56317">
    <property type="entry name" value="Carbon-nitrogen hydrolase"/>
    <property type="match status" value="1"/>
</dbReference>
<dbReference type="PROSITE" id="PS01227">
    <property type="entry name" value="UPF0012"/>
    <property type="match status" value="1"/>
</dbReference>
<accession>A0A9X3HNW7</accession>
<comment type="caution">
    <text evidence="4">The sequence shown here is derived from an EMBL/GenBank/DDBJ whole genome shotgun (WGS) entry which is preliminary data.</text>
</comment>
<keyword evidence="2 4" id="KW-0378">Hydrolase</keyword>
<dbReference type="AlphaFoldDB" id="A0A9X3HNW7"/>
<organism evidence="4 5">
    <name type="scientific">Vibrio paucivorans</name>
    <dbReference type="NCBI Taxonomy" id="2829489"/>
    <lineage>
        <taxon>Bacteria</taxon>
        <taxon>Pseudomonadati</taxon>
        <taxon>Pseudomonadota</taxon>
        <taxon>Gammaproteobacteria</taxon>
        <taxon>Vibrionales</taxon>
        <taxon>Vibrionaceae</taxon>
        <taxon>Vibrio</taxon>
    </lineage>
</organism>
<name>A0A9X3HNW7_9VIBR</name>
<dbReference type="RefSeq" id="WP_265686241.1">
    <property type="nucleotide sequence ID" value="NZ_JAKRRX010000004.1"/>
</dbReference>
<protein>
    <submittedName>
        <fullName evidence="4">Carbon-nitrogen hydrolase family protein</fullName>
    </submittedName>
</protein>
<dbReference type="GO" id="GO:0016811">
    <property type="term" value="F:hydrolase activity, acting on carbon-nitrogen (but not peptide) bonds, in linear amides"/>
    <property type="evidence" value="ECO:0007669"/>
    <property type="project" value="InterPro"/>
</dbReference>
<dbReference type="Proteomes" id="UP001155586">
    <property type="component" value="Unassembled WGS sequence"/>
</dbReference>
<feature type="domain" description="CN hydrolase" evidence="3">
    <location>
        <begin position="2"/>
        <end position="250"/>
    </location>
</feature>
<sequence>MESVGLIQMTSGPEPLQNIAYIEQEVTRLAEQGAKLIVTPENALVFGNKQDYHLCAEPLGSGELQDRLSQLAANNKIWLLVGSMPIATLNGVTTTSLLFNTDGRLTAHYDKLHMFDVDVEDGHKRYRESETFSAGNQVVTAETSLGILGLSICYDVRFPHLYSELVQKGAQILIVPAAFTAVTGKAHWETLLRARAIETQAWVIAVNQTGVHPCGRETWGHSMVISPWGEVILSLAGETASAITEIDLAIVEDIRKNMPVGQHTRFENTFKTKSRI</sequence>
<dbReference type="InterPro" id="IPR001110">
    <property type="entry name" value="UPF0012_CS"/>
</dbReference>
<evidence type="ECO:0000259" key="3">
    <source>
        <dbReference type="PROSITE" id="PS50263"/>
    </source>
</evidence>
<proteinExistence type="inferred from homology"/>